<dbReference type="RefSeq" id="WP_064010051.1">
    <property type="nucleotide sequence ID" value="NZ_LUUG01000105.1"/>
</dbReference>
<reference evidence="2 3" key="1">
    <citation type="submission" date="2016-03" db="EMBL/GenBank/DDBJ databases">
        <authorList>
            <person name="Ploux O."/>
        </authorList>
    </citation>
    <scope>NUCLEOTIDE SEQUENCE [LARGE SCALE GENOMIC DNA]</scope>
    <source>
        <strain evidence="2 3">R-45363</strain>
    </source>
</reference>
<keyword evidence="1" id="KW-1133">Transmembrane helix</keyword>
<dbReference type="Proteomes" id="UP000078090">
    <property type="component" value="Unassembled WGS sequence"/>
</dbReference>
<proteinExistence type="predicted"/>
<protein>
    <submittedName>
        <fullName evidence="2">Uncharacterized protein</fullName>
    </submittedName>
</protein>
<keyword evidence="1" id="KW-0472">Membrane</keyword>
<feature type="transmembrane region" description="Helical" evidence="1">
    <location>
        <begin position="213"/>
        <end position="238"/>
    </location>
</feature>
<feature type="transmembrane region" description="Helical" evidence="1">
    <location>
        <begin position="16"/>
        <end position="36"/>
    </location>
</feature>
<dbReference type="AlphaFoldDB" id="A0A177LZY2"/>
<keyword evidence="1" id="KW-0812">Transmembrane</keyword>
<organism evidence="2 3">
    <name type="scientific">Methylomonas methanica</name>
    <dbReference type="NCBI Taxonomy" id="421"/>
    <lineage>
        <taxon>Bacteria</taxon>
        <taxon>Pseudomonadati</taxon>
        <taxon>Pseudomonadota</taxon>
        <taxon>Gammaproteobacteria</taxon>
        <taxon>Methylococcales</taxon>
        <taxon>Methylococcaceae</taxon>
        <taxon>Methylomonas</taxon>
    </lineage>
</organism>
<name>A0A177LZY2_METMH</name>
<dbReference type="EMBL" id="LUUG01000105">
    <property type="protein sequence ID" value="OAH99026.1"/>
    <property type="molecule type" value="Genomic_DNA"/>
</dbReference>
<gene>
    <name evidence="2" type="ORF">A1332_03810</name>
</gene>
<evidence type="ECO:0000313" key="2">
    <source>
        <dbReference type="EMBL" id="OAH99026.1"/>
    </source>
</evidence>
<evidence type="ECO:0000313" key="3">
    <source>
        <dbReference type="Proteomes" id="UP000078090"/>
    </source>
</evidence>
<accession>A0A177LZY2</accession>
<sequence>MFNSLVAIVNNPKVNAAITIIGLVIGGIGLLLTFYYTKKTDIVYQLISDSYVIEIKEKISKLDVLYDGRSLKASNQTLRMIVFSVTNSGENTIRIGDYDQKLPLGVSFDNGEILEEPKISGSKEYFSEKLEPHFLSKSSVSFSPIILEPSDYFTVTVLVLASDNNPVKIIPTGVIAGLESGSPRLLDNIKKEESFFNKAVNGGFLVQVARMPIYTIAFFVALITLSGLVSFPQSIAFYREDKRFRCERIGVVNKYISVNKIKYSAALEYIFLEYSDRRLFYFSDTGDKPGSLFDLRDLTNKMTDLYSGIEQVPNPVKEKLVSLVESRGVWQAVLRLCNVPTQFNDQIAFVKELQFELNKFVEYLIQNDYPILYSMRDESGVRFLEPYSGKPDFNWES</sequence>
<comment type="caution">
    <text evidence="2">The sequence shown here is derived from an EMBL/GenBank/DDBJ whole genome shotgun (WGS) entry which is preliminary data.</text>
</comment>
<evidence type="ECO:0000256" key="1">
    <source>
        <dbReference type="SAM" id="Phobius"/>
    </source>
</evidence>